<name>A0A0D3KV97_EMIH1</name>
<reference evidence="1" key="2">
    <citation type="submission" date="2024-10" db="UniProtKB">
        <authorList>
            <consortium name="EnsemblProtists"/>
        </authorList>
    </citation>
    <scope>IDENTIFICATION</scope>
</reference>
<dbReference type="Proteomes" id="UP000013827">
    <property type="component" value="Unassembled WGS sequence"/>
</dbReference>
<dbReference type="Gene3D" id="3.40.50.1820">
    <property type="entry name" value="alpha/beta hydrolase"/>
    <property type="match status" value="1"/>
</dbReference>
<dbReference type="GeneID" id="17284953"/>
<dbReference type="STRING" id="2903.R1DX05"/>
<evidence type="ECO:0000313" key="1">
    <source>
        <dbReference type="EnsemblProtists" id="EOD39682"/>
    </source>
</evidence>
<protein>
    <recommendedName>
        <fullName evidence="3">Serine aminopeptidase S33 domain-containing protein</fullName>
    </recommendedName>
</protein>
<dbReference type="HOGENOM" id="CLU_1206694_0_0_1"/>
<keyword evidence="2" id="KW-1185">Reference proteome</keyword>
<evidence type="ECO:0000313" key="2">
    <source>
        <dbReference type="Proteomes" id="UP000013827"/>
    </source>
</evidence>
<dbReference type="SUPFAM" id="SSF53474">
    <property type="entry name" value="alpha/beta-Hydrolases"/>
    <property type="match status" value="1"/>
</dbReference>
<dbReference type="EnsemblProtists" id="EOD39682">
    <property type="protein sequence ID" value="EOD39682"/>
    <property type="gene ID" value="EMIHUDRAFT_200267"/>
</dbReference>
<organism evidence="1 2">
    <name type="scientific">Emiliania huxleyi (strain CCMP1516)</name>
    <dbReference type="NCBI Taxonomy" id="280463"/>
    <lineage>
        <taxon>Eukaryota</taxon>
        <taxon>Haptista</taxon>
        <taxon>Haptophyta</taxon>
        <taxon>Prymnesiophyceae</taxon>
        <taxon>Isochrysidales</taxon>
        <taxon>Noelaerhabdaceae</taxon>
        <taxon>Emiliania</taxon>
    </lineage>
</organism>
<dbReference type="PANTHER" id="PTHR12277">
    <property type="entry name" value="ALPHA/BETA HYDROLASE DOMAIN-CONTAINING PROTEIN"/>
    <property type="match status" value="1"/>
</dbReference>
<dbReference type="eggNOG" id="KOG1552">
    <property type="taxonomic scope" value="Eukaryota"/>
</dbReference>
<dbReference type="PaxDb" id="2903-EOD39682"/>
<accession>A0A0D3KV97</accession>
<dbReference type="KEGG" id="ehx:EMIHUDRAFT_200267"/>
<evidence type="ECO:0008006" key="3">
    <source>
        <dbReference type="Google" id="ProtNLM"/>
    </source>
</evidence>
<dbReference type="InterPro" id="IPR029058">
    <property type="entry name" value="AB_hydrolase_fold"/>
</dbReference>
<reference evidence="2" key="1">
    <citation type="journal article" date="2013" name="Nature">
        <title>Pan genome of the phytoplankton Emiliania underpins its global distribution.</title>
        <authorList>
            <person name="Read B.A."/>
            <person name="Kegel J."/>
            <person name="Klute M.J."/>
            <person name="Kuo A."/>
            <person name="Lefebvre S.C."/>
            <person name="Maumus F."/>
            <person name="Mayer C."/>
            <person name="Miller J."/>
            <person name="Monier A."/>
            <person name="Salamov A."/>
            <person name="Young J."/>
            <person name="Aguilar M."/>
            <person name="Claverie J.M."/>
            <person name="Frickenhaus S."/>
            <person name="Gonzalez K."/>
            <person name="Herman E.K."/>
            <person name="Lin Y.C."/>
            <person name="Napier J."/>
            <person name="Ogata H."/>
            <person name="Sarno A.F."/>
            <person name="Shmutz J."/>
            <person name="Schroeder D."/>
            <person name="de Vargas C."/>
            <person name="Verret F."/>
            <person name="von Dassow P."/>
            <person name="Valentin K."/>
            <person name="Van de Peer Y."/>
            <person name="Wheeler G."/>
            <person name="Dacks J.B."/>
            <person name="Delwiche C.F."/>
            <person name="Dyhrman S.T."/>
            <person name="Glockner G."/>
            <person name="John U."/>
            <person name="Richards T."/>
            <person name="Worden A.Z."/>
            <person name="Zhang X."/>
            <person name="Grigoriev I.V."/>
            <person name="Allen A.E."/>
            <person name="Bidle K."/>
            <person name="Borodovsky M."/>
            <person name="Bowler C."/>
            <person name="Brownlee C."/>
            <person name="Cock J.M."/>
            <person name="Elias M."/>
            <person name="Gladyshev V.N."/>
            <person name="Groth M."/>
            <person name="Guda C."/>
            <person name="Hadaegh A."/>
            <person name="Iglesias-Rodriguez M.D."/>
            <person name="Jenkins J."/>
            <person name="Jones B.M."/>
            <person name="Lawson T."/>
            <person name="Leese F."/>
            <person name="Lindquist E."/>
            <person name="Lobanov A."/>
            <person name="Lomsadze A."/>
            <person name="Malik S.B."/>
            <person name="Marsh M.E."/>
            <person name="Mackinder L."/>
            <person name="Mock T."/>
            <person name="Mueller-Roeber B."/>
            <person name="Pagarete A."/>
            <person name="Parker M."/>
            <person name="Probert I."/>
            <person name="Quesneville H."/>
            <person name="Raines C."/>
            <person name="Rensing S.A."/>
            <person name="Riano-Pachon D.M."/>
            <person name="Richier S."/>
            <person name="Rokitta S."/>
            <person name="Shiraiwa Y."/>
            <person name="Soanes D.M."/>
            <person name="van der Giezen M."/>
            <person name="Wahlund T.M."/>
            <person name="Williams B."/>
            <person name="Wilson W."/>
            <person name="Wolfe G."/>
            <person name="Wurch L.L."/>
        </authorList>
    </citation>
    <scope>NUCLEOTIDE SEQUENCE</scope>
</reference>
<proteinExistence type="predicted"/>
<dbReference type="RefSeq" id="XP_005792111.1">
    <property type="nucleotide sequence ID" value="XM_005792054.1"/>
</dbReference>
<sequence length="230" mass="24915">MGAMAAKHVNQMAFCPPNPTYRKEDVNMWLDTDRGNRIPAFHIRRGFPLTVLVSHANAEDLGLVLQYWAYMSQQLQVDVFAYEYSGYGHATGSPCEANLYSDARAALKILVDGFGLKPERDIVVFGKSLGSTPSAAWSSAPDLYAVCRAHHPLPPGWITGGSHNDIEHRDAFLAILKEFLAHILAAGPTRVMPPSGISAVLKSVGSSVSSSAKALWSCTAPPRSQPAHDM</sequence>
<dbReference type="PANTHER" id="PTHR12277:SF81">
    <property type="entry name" value="PROTEIN ABHD13"/>
    <property type="match status" value="1"/>
</dbReference>
<dbReference type="AlphaFoldDB" id="A0A0D3KV97"/>